<dbReference type="PANTHER" id="PTHR48081">
    <property type="entry name" value="AB HYDROLASE SUPERFAMILY PROTEIN C4A8.06C"/>
    <property type="match status" value="1"/>
</dbReference>
<gene>
    <name evidence="3" type="ORF">IAB94_00465</name>
</gene>
<reference evidence="3" key="1">
    <citation type="submission" date="2020-10" db="EMBL/GenBank/DDBJ databases">
        <authorList>
            <person name="Gilroy R."/>
        </authorList>
    </citation>
    <scope>NUCLEOTIDE SEQUENCE</scope>
    <source>
        <strain evidence="3">ChiW16-3235</strain>
    </source>
</reference>
<dbReference type="GO" id="GO:0016787">
    <property type="term" value="F:hydrolase activity"/>
    <property type="evidence" value="ECO:0007669"/>
    <property type="project" value="UniProtKB-KW"/>
</dbReference>
<name>A0A9D1J916_9FIRM</name>
<organism evidence="3 4">
    <name type="scientific">Candidatus Coproplasma avicola</name>
    <dbReference type="NCBI Taxonomy" id="2840744"/>
    <lineage>
        <taxon>Bacteria</taxon>
        <taxon>Bacillati</taxon>
        <taxon>Bacillota</taxon>
        <taxon>Clostridia</taxon>
        <taxon>Eubacteriales</taxon>
        <taxon>Candidatus Coproplasma</taxon>
    </lineage>
</organism>
<evidence type="ECO:0000259" key="2">
    <source>
        <dbReference type="Pfam" id="PF07859"/>
    </source>
</evidence>
<keyword evidence="1 3" id="KW-0378">Hydrolase</keyword>
<dbReference type="InterPro" id="IPR050300">
    <property type="entry name" value="GDXG_lipolytic_enzyme"/>
</dbReference>
<dbReference type="PANTHER" id="PTHR48081:SF8">
    <property type="entry name" value="ALPHA_BETA HYDROLASE FOLD-3 DOMAIN-CONTAINING PROTEIN-RELATED"/>
    <property type="match status" value="1"/>
</dbReference>
<accession>A0A9D1J916</accession>
<protein>
    <submittedName>
        <fullName evidence="3">Alpha/beta hydrolase fold domain-containing protein</fullName>
    </submittedName>
</protein>
<evidence type="ECO:0000313" key="3">
    <source>
        <dbReference type="EMBL" id="HIR66502.1"/>
    </source>
</evidence>
<comment type="caution">
    <text evidence="3">The sequence shown here is derived from an EMBL/GenBank/DDBJ whole genome shotgun (WGS) entry which is preliminary data.</text>
</comment>
<dbReference type="AlphaFoldDB" id="A0A9D1J916"/>
<dbReference type="Proteomes" id="UP000823913">
    <property type="component" value="Unassembled WGS sequence"/>
</dbReference>
<evidence type="ECO:0000256" key="1">
    <source>
        <dbReference type="ARBA" id="ARBA00022801"/>
    </source>
</evidence>
<dbReference type="Gene3D" id="3.40.50.1820">
    <property type="entry name" value="alpha/beta hydrolase"/>
    <property type="match status" value="1"/>
</dbReference>
<sequence length="190" mass="20925">MHDECFAAYCALSRGALKGNRIITIGDSFGSNLMLSACLRLRDGGMGLPAAIICISPYVDMAASGASYEYNGRADPLYGLPKSQSYAQYASAVRRISPYCGDTPKTQPLLSPAYGNFRGFSDMFVSCGGLETSASDSHMLVSRARQSGVRVQFHEYGGMWHDFAYMFPRLKESKAAWRHMQLFVDDILSR</sequence>
<dbReference type="InterPro" id="IPR029058">
    <property type="entry name" value="AB_hydrolase_fold"/>
</dbReference>
<dbReference type="InterPro" id="IPR013094">
    <property type="entry name" value="AB_hydrolase_3"/>
</dbReference>
<evidence type="ECO:0000313" key="4">
    <source>
        <dbReference type="Proteomes" id="UP000823913"/>
    </source>
</evidence>
<reference evidence="3" key="2">
    <citation type="journal article" date="2021" name="PeerJ">
        <title>Extensive microbial diversity within the chicken gut microbiome revealed by metagenomics and culture.</title>
        <authorList>
            <person name="Gilroy R."/>
            <person name="Ravi A."/>
            <person name="Getino M."/>
            <person name="Pursley I."/>
            <person name="Horton D.L."/>
            <person name="Alikhan N.F."/>
            <person name="Baker D."/>
            <person name="Gharbi K."/>
            <person name="Hall N."/>
            <person name="Watson M."/>
            <person name="Adriaenssens E.M."/>
            <person name="Foster-Nyarko E."/>
            <person name="Jarju S."/>
            <person name="Secka A."/>
            <person name="Antonio M."/>
            <person name="Oren A."/>
            <person name="Chaudhuri R.R."/>
            <person name="La Ragione R."/>
            <person name="Hildebrand F."/>
            <person name="Pallen M.J."/>
        </authorList>
    </citation>
    <scope>NUCLEOTIDE SEQUENCE</scope>
    <source>
        <strain evidence="3">ChiW16-3235</strain>
    </source>
</reference>
<dbReference type="EMBL" id="DVHK01000009">
    <property type="protein sequence ID" value="HIR66502.1"/>
    <property type="molecule type" value="Genomic_DNA"/>
</dbReference>
<dbReference type="SUPFAM" id="SSF53474">
    <property type="entry name" value="alpha/beta-Hydrolases"/>
    <property type="match status" value="1"/>
</dbReference>
<feature type="domain" description="Alpha/beta hydrolase fold-3" evidence="2">
    <location>
        <begin position="2"/>
        <end position="164"/>
    </location>
</feature>
<proteinExistence type="predicted"/>
<dbReference type="Pfam" id="PF07859">
    <property type="entry name" value="Abhydrolase_3"/>
    <property type="match status" value="1"/>
</dbReference>